<keyword evidence="3 6" id="KW-0547">Nucleotide-binding</keyword>
<dbReference type="GO" id="GO:0005524">
    <property type="term" value="F:ATP binding"/>
    <property type="evidence" value="ECO:0007669"/>
    <property type="project" value="UniProtKB-KW"/>
</dbReference>
<dbReference type="EC" id="2.7.1.144" evidence="6"/>
<keyword evidence="9" id="KW-1185">Reference proteome</keyword>
<organism evidence="8 9">
    <name type="scientific">Dielma fastidiosa</name>
    <dbReference type="NCBI Taxonomy" id="1034346"/>
    <lineage>
        <taxon>Bacteria</taxon>
        <taxon>Bacillati</taxon>
        <taxon>Bacillota</taxon>
        <taxon>Erysipelotrichia</taxon>
        <taxon>Erysipelotrichales</taxon>
        <taxon>Erysipelotrichaceae</taxon>
        <taxon>Dielma</taxon>
    </lineage>
</organism>
<reference evidence="8 9" key="1">
    <citation type="submission" date="2018-05" db="EMBL/GenBank/DDBJ databases">
        <title>Genomic Encyclopedia of Type Strains, Phase IV (KMG-IV): sequencing the most valuable type-strain genomes for metagenomic binning, comparative biology and taxonomic classification.</title>
        <authorList>
            <person name="Goeker M."/>
        </authorList>
    </citation>
    <scope>NUCLEOTIDE SEQUENCE [LARGE SCALE GENOMIC DNA]</scope>
    <source>
        <strain evidence="8 9">JC118</strain>
    </source>
</reference>
<comment type="similarity">
    <text evidence="6">Belongs to the carbohydrate kinase PfkB family. LacC subfamily.</text>
</comment>
<dbReference type="InterPro" id="IPR017583">
    <property type="entry name" value="Tagatose/fructose_Pkinase"/>
</dbReference>
<comment type="similarity">
    <text evidence="1">Belongs to the carbohydrate kinase pfkB family.</text>
</comment>
<evidence type="ECO:0000259" key="7">
    <source>
        <dbReference type="Pfam" id="PF00294"/>
    </source>
</evidence>
<name>A0A318LD75_9FIRM</name>
<gene>
    <name evidence="8" type="ORF">DES51_10537</name>
</gene>
<dbReference type="EMBL" id="QJKH01000005">
    <property type="protein sequence ID" value="PXX79567.1"/>
    <property type="molecule type" value="Genomic_DNA"/>
</dbReference>
<dbReference type="PIRSF" id="PIRSF000535">
    <property type="entry name" value="1PFK/6PFK/LacC"/>
    <property type="match status" value="1"/>
</dbReference>
<dbReference type="Pfam" id="PF00294">
    <property type="entry name" value="PfkB"/>
    <property type="match status" value="1"/>
</dbReference>
<comment type="caution">
    <text evidence="8">The sequence shown here is derived from an EMBL/GenBank/DDBJ whole genome shotgun (WGS) entry which is preliminary data.</text>
</comment>
<keyword evidence="4 8" id="KW-0418">Kinase</keyword>
<dbReference type="RefSeq" id="WP_022936938.1">
    <property type="nucleotide sequence ID" value="NZ_CABKRQ010000002.1"/>
</dbReference>
<keyword evidence="5 6" id="KW-0067">ATP-binding</keyword>
<feature type="domain" description="Carbohydrate kinase PfkB" evidence="7">
    <location>
        <begin position="38"/>
        <end position="277"/>
    </location>
</feature>
<dbReference type="SUPFAM" id="SSF53613">
    <property type="entry name" value="Ribokinase-like"/>
    <property type="match status" value="1"/>
</dbReference>
<evidence type="ECO:0000256" key="3">
    <source>
        <dbReference type="ARBA" id="ARBA00022741"/>
    </source>
</evidence>
<dbReference type="GO" id="GO:0005829">
    <property type="term" value="C:cytosol"/>
    <property type="evidence" value="ECO:0007669"/>
    <property type="project" value="TreeGrafter"/>
</dbReference>
<dbReference type="PANTHER" id="PTHR46566">
    <property type="entry name" value="1-PHOSPHOFRUCTOKINASE-RELATED"/>
    <property type="match status" value="1"/>
</dbReference>
<dbReference type="Proteomes" id="UP000247612">
    <property type="component" value="Unassembled WGS sequence"/>
</dbReference>
<dbReference type="GO" id="GO:2001059">
    <property type="term" value="P:D-tagatose 6-phosphate catabolic process"/>
    <property type="evidence" value="ECO:0007669"/>
    <property type="project" value="UniProtKB-UniPathway"/>
</dbReference>
<accession>A0A318LD75</accession>
<dbReference type="PANTHER" id="PTHR46566:SF1">
    <property type="entry name" value="1-PHOSPHOFRUCTOKINASE"/>
    <property type="match status" value="1"/>
</dbReference>
<evidence type="ECO:0000313" key="8">
    <source>
        <dbReference type="EMBL" id="PXX79567.1"/>
    </source>
</evidence>
<dbReference type="GO" id="GO:0005988">
    <property type="term" value="P:lactose metabolic process"/>
    <property type="evidence" value="ECO:0007669"/>
    <property type="project" value="UniProtKB-KW"/>
</dbReference>
<keyword evidence="2 6" id="KW-0808">Transferase</keyword>
<sequence>MISVCTLNPALNYTMRCEGLRLYELNQSSGEVMMCDDAGVNLCQIFKELHSPAILKGFVAGFTGEELISHVKKLGLEEEFIHLKEGLSRVNITLSGIKNTLISAQGPMISSDEIKELFDQFILLKESDTLILSGDVPPSLPENFYQTILGVVSANHVRCCVDTGNAQLSKVLDYQPFLVKVSENQLEEFFQTRIYTLNELIEYARKLKAMGALNVLVSRGKLGAVLIDEQDQALNCLPAIEEVVSLNGCEDALLAGFLAAYLDTGNYKSALKIGVAAYEASAKVLGLADYAAIKASYEQFL</sequence>
<dbReference type="Gene3D" id="3.40.1190.20">
    <property type="match status" value="1"/>
</dbReference>
<evidence type="ECO:0000256" key="4">
    <source>
        <dbReference type="ARBA" id="ARBA00022777"/>
    </source>
</evidence>
<dbReference type="GO" id="GO:0008443">
    <property type="term" value="F:phosphofructokinase activity"/>
    <property type="evidence" value="ECO:0007669"/>
    <property type="project" value="TreeGrafter"/>
</dbReference>
<evidence type="ECO:0000256" key="5">
    <source>
        <dbReference type="ARBA" id="ARBA00022840"/>
    </source>
</evidence>
<dbReference type="InterPro" id="IPR029056">
    <property type="entry name" value="Ribokinase-like"/>
</dbReference>
<dbReference type="OrthoDB" id="9801219at2"/>
<dbReference type="InterPro" id="IPR011611">
    <property type="entry name" value="PfkB_dom"/>
</dbReference>
<dbReference type="AlphaFoldDB" id="A0A318LD75"/>
<evidence type="ECO:0000256" key="1">
    <source>
        <dbReference type="ARBA" id="ARBA00005380"/>
    </source>
</evidence>
<evidence type="ECO:0000256" key="2">
    <source>
        <dbReference type="ARBA" id="ARBA00022679"/>
    </source>
</evidence>
<evidence type="ECO:0000256" key="6">
    <source>
        <dbReference type="PIRNR" id="PIRNR000535"/>
    </source>
</evidence>
<evidence type="ECO:0000313" key="9">
    <source>
        <dbReference type="Proteomes" id="UP000247612"/>
    </source>
</evidence>
<dbReference type="STRING" id="1034346.GCA_000313565_00631"/>
<comment type="pathway">
    <text evidence="6">Carbohydrate metabolism; D-tagatose 6-phosphate degradation; D-glyceraldehyde 3-phosphate and glycerone phosphate from D-tagatose 6-phosphate: step 1/2.</text>
</comment>
<dbReference type="UniPathway" id="UPA00704">
    <property type="reaction ID" value="UER00715"/>
</dbReference>
<keyword evidence="6" id="KW-0423">Lactose metabolism</keyword>
<protein>
    <recommendedName>
        <fullName evidence="6">Tagatose-6-phosphate kinase</fullName>
        <ecNumber evidence="6">2.7.1.144</ecNumber>
    </recommendedName>
</protein>
<proteinExistence type="inferred from homology"/>
<dbReference type="GO" id="GO:0009024">
    <property type="term" value="F:tagatose-6-phosphate kinase activity"/>
    <property type="evidence" value="ECO:0007669"/>
    <property type="project" value="UniProtKB-EC"/>
</dbReference>
<comment type="catalytic activity">
    <reaction evidence="6">
        <text>D-tagatofuranose 6-phosphate + ATP = D-tagatofuranose 1,6-bisphosphate + ADP + H(+)</text>
        <dbReference type="Rhea" id="RHEA:12420"/>
        <dbReference type="ChEBI" id="CHEBI:15378"/>
        <dbReference type="ChEBI" id="CHEBI:30616"/>
        <dbReference type="ChEBI" id="CHEBI:58694"/>
        <dbReference type="ChEBI" id="CHEBI:58695"/>
        <dbReference type="ChEBI" id="CHEBI:456216"/>
        <dbReference type="EC" id="2.7.1.144"/>
    </reaction>
</comment>